<feature type="region of interest" description="Disordered" evidence="1">
    <location>
        <begin position="29"/>
        <end position="48"/>
    </location>
</feature>
<dbReference type="PATRIC" id="fig|1297742.4.peg.5442"/>
<dbReference type="EMBL" id="CP012109">
    <property type="protein sequence ID" value="AKQ68443.1"/>
    <property type="molecule type" value="Genomic_DNA"/>
</dbReference>
<evidence type="ECO:0000256" key="1">
    <source>
        <dbReference type="SAM" id="MobiDB-lite"/>
    </source>
</evidence>
<proteinExistence type="predicted"/>
<dbReference type="PROSITE" id="PS00018">
    <property type="entry name" value="EF_HAND_1"/>
    <property type="match status" value="1"/>
</dbReference>
<keyword evidence="3" id="KW-1185">Reference proteome</keyword>
<feature type="compositionally biased region" description="Low complexity" evidence="1">
    <location>
        <begin position="33"/>
        <end position="47"/>
    </location>
</feature>
<dbReference type="Proteomes" id="UP000009026">
    <property type="component" value="Chromosome"/>
</dbReference>
<sequence length="662" mass="72599">MVMRHDWKAMAGVVGLWVLSGCGAQLPTEETDTAQASESASASAMDADLPKVPTEQDVAWELDLYPTAGVGGISPLSLVKFWTYERFIINGDQGIWTRPELKRTLLAKAEVDECFSAIGGPINQPPCLLGTKPKRNQAYVWGLAKADRSLYFGTVANTLCLVQQGFLGFATPQENPFWVCEFGASQSGTGDYRPPDLQRYKLDTRELASLNGELPIWADMLRRTTVGLRSAGAQDGVVFLAGPSLIRGINLFAFDARDGGFLGAKNLPQFNNIREWVNVRGALYTGVAYSVVQGNSPGGAVLRWRGRKSTNHEVLFNFDVVGKTDAEVANLVEHAGRIYVTTWPTFNTGAPLSPQTARFTGVWRSPRLEQNGLNHRDADDWDKVWDIRDYEPDLLAAAVTGGGAVASFDGRLYWGTMHVPFLATSVAVGAHAEGVLNLDADGNGSLGWLELLNTALGTHRSTSVFQSDELGNRNESVRVIYGEKYLPIYSPRAKGYTIGFDAAHRNRLEKPDPRWGSSGLGNFFNAYTWSLEVFDNDLYLGTFDWSQLARVGLQEAIEGMPLPPMTPPSVAADITSVEDARRAHHDYLRLLNIALPKQGADLFRFEHRNKSAVAESLRGLGNDTNYGVRTLVGDNKALYVGTANPMNLHPDGGWELIQLKKD</sequence>
<evidence type="ECO:0000313" key="3">
    <source>
        <dbReference type="Proteomes" id="UP000009026"/>
    </source>
</evidence>
<dbReference type="KEGG" id="mym:A176_005355"/>
<dbReference type="PROSITE" id="PS51257">
    <property type="entry name" value="PROKAR_LIPOPROTEIN"/>
    <property type="match status" value="1"/>
</dbReference>
<reference evidence="2 3" key="1">
    <citation type="journal article" date="2016" name="PLoS ONE">
        <title>Complete Genome Sequence and Comparative Genomics of a Novel Myxobacterium Myxococcus hansupus.</title>
        <authorList>
            <person name="Sharma G."/>
            <person name="Narwani T."/>
            <person name="Subramanian S."/>
        </authorList>
    </citation>
    <scope>NUCLEOTIDE SEQUENCE [LARGE SCALE GENOMIC DNA]</scope>
    <source>
        <strain evidence="3">mixupus</strain>
    </source>
</reference>
<organism evidence="2 3">
    <name type="scientific">Pseudomyxococcus hansupus</name>
    <dbReference type="NCBI Taxonomy" id="1297742"/>
    <lineage>
        <taxon>Bacteria</taxon>
        <taxon>Pseudomonadati</taxon>
        <taxon>Myxococcota</taxon>
        <taxon>Myxococcia</taxon>
        <taxon>Myxococcales</taxon>
        <taxon>Cystobacterineae</taxon>
        <taxon>Myxococcaceae</taxon>
        <taxon>Pseudomyxococcus</taxon>
    </lineage>
</organism>
<name>A0A0H4X3H8_9BACT</name>
<evidence type="ECO:0008006" key="4">
    <source>
        <dbReference type="Google" id="ProtNLM"/>
    </source>
</evidence>
<dbReference type="InterPro" id="IPR018247">
    <property type="entry name" value="EF_Hand_1_Ca_BS"/>
</dbReference>
<protein>
    <recommendedName>
        <fullName evidence="4">Lipoprotein</fullName>
    </recommendedName>
</protein>
<accession>A0A0H4X3H8</accession>
<evidence type="ECO:0000313" key="2">
    <source>
        <dbReference type="EMBL" id="AKQ68443.1"/>
    </source>
</evidence>
<dbReference type="eggNOG" id="ENOG502ZC7T">
    <property type="taxonomic scope" value="Bacteria"/>
</dbReference>
<gene>
    <name evidence="2" type="ORF">A176_005355</name>
</gene>
<dbReference type="STRING" id="1297742.A176_005355"/>
<dbReference type="AlphaFoldDB" id="A0A0H4X3H8"/>